<dbReference type="EMBL" id="BKCJ011235699">
    <property type="protein sequence ID" value="GFD08068.1"/>
    <property type="molecule type" value="Genomic_DNA"/>
</dbReference>
<feature type="compositionally biased region" description="Basic and acidic residues" evidence="1">
    <location>
        <begin position="64"/>
        <end position="81"/>
    </location>
</feature>
<sequence length="81" mass="8745">MVDGTPDESVAVAGSSISTTRLAVRVRRGTSWAAQSGSPAATVPWEDMQYQLDGATEGQQRTTGPDHSRPREHFHAHEQGE</sequence>
<reference evidence="2" key="1">
    <citation type="journal article" date="2019" name="Sci. Rep.">
        <title>Draft genome of Tanacetum cinerariifolium, the natural source of mosquito coil.</title>
        <authorList>
            <person name="Yamashiro T."/>
            <person name="Shiraishi A."/>
            <person name="Satake H."/>
            <person name="Nakayama K."/>
        </authorList>
    </citation>
    <scope>NUCLEOTIDE SEQUENCE</scope>
</reference>
<comment type="caution">
    <text evidence="2">The sequence shown here is derived from an EMBL/GenBank/DDBJ whole genome shotgun (WGS) entry which is preliminary data.</text>
</comment>
<protein>
    <submittedName>
        <fullName evidence="2">Uncharacterized protein</fullName>
    </submittedName>
</protein>
<accession>A0A699TFM4</accession>
<evidence type="ECO:0000313" key="2">
    <source>
        <dbReference type="EMBL" id="GFD08068.1"/>
    </source>
</evidence>
<evidence type="ECO:0000256" key="1">
    <source>
        <dbReference type="SAM" id="MobiDB-lite"/>
    </source>
</evidence>
<feature type="region of interest" description="Disordered" evidence="1">
    <location>
        <begin position="28"/>
        <end position="81"/>
    </location>
</feature>
<gene>
    <name evidence="2" type="ORF">Tci_880037</name>
</gene>
<dbReference type="AlphaFoldDB" id="A0A699TFM4"/>
<organism evidence="2">
    <name type="scientific">Tanacetum cinerariifolium</name>
    <name type="common">Dalmatian daisy</name>
    <name type="synonym">Chrysanthemum cinerariifolium</name>
    <dbReference type="NCBI Taxonomy" id="118510"/>
    <lineage>
        <taxon>Eukaryota</taxon>
        <taxon>Viridiplantae</taxon>
        <taxon>Streptophyta</taxon>
        <taxon>Embryophyta</taxon>
        <taxon>Tracheophyta</taxon>
        <taxon>Spermatophyta</taxon>
        <taxon>Magnoliopsida</taxon>
        <taxon>eudicotyledons</taxon>
        <taxon>Gunneridae</taxon>
        <taxon>Pentapetalae</taxon>
        <taxon>asterids</taxon>
        <taxon>campanulids</taxon>
        <taxon>Asterales</taxon>
        <taxon>Asteraceae</taxon>
        <taxon>Asteroideae</taxon>
        <taxon>Anthemideae</taxon>
        <taxon>Anthemidinae</taxon>
        <taxon>Tanacetum</taxon>
    </lineage>
</organism>
<proteinExistence type="predicted"/>
<name>A0A699TFM4_TANCI</name>